<dbReference type="InterPro" id="IPR023346">
    <property type="entry name" value="Lysozyme-like_dom_sf"/>
</dbReference>
<dbReference type="PANTHER" id="PTHR22595">
    <property type="entry name" value="CHITINASE-RELATED"/>
    <property type="match status" value="1"/>
</dbReference>
<evidence type="ECO:0000256" key="10">
    <source>
        <dbReference type="ARBA" id="ARBA00023002"/>
    </source>
</evidence>
<dbReference type="PROSITE" id="PS00435">
    <property type="entry name" value="PEROXIDASE_1"/>
    <property type="match status" value="1"/>
</dbReference>
<comment type="cofactor">
    <cofactor evidence="2">
        <name>heme b</name>
        <dbReference type="ChEBI" id="CHEBI:60344"/>
    </cofactor>
</comment>
<dbReference type="GO" id="GO:0005576">
    <property type="term" value="C:extracellular region"/>
    <property type="evidence" value="ECO:0007669"/>
    <property type="project" value="UniProtKB-ARBA"/>
</dbReference>
<dbReference type="GO" id="GO:0046872">
    <property type="term" value="F:metal ion binding"/>
    <property type="evidence" value="ECO:0007669"/>
    <property type="project" value="UniProtKB-KW"/>
</dbReference>
<dbReference type="GO" id="GO:0016688">
    <property type="term" value="F:L-ascorbate peroxidase activity"/>
    <property type="evidence" value="ECO:0007669"/>
    <property type="project" value="UniProtKB-EC"/>
</dbReference>
<dbReference type="SUPFAM" id="SSF48113">
    <property type="entry name" value="Heme-dependent peroxidases"/>
    <property type="match status" value="1"/>
</dbReference>
<evidence type="ECO:0000256" key="3">
    <source>
        <dbReference type="ARBA" id="ARBA00006873"/>
    </source>
</evidence>
<dbReference type="Gene3D" id="1.10.520.10">
    <property type="match status" value="1"/>
</dbReference>
<dbReference type="GO" id="GO:0020037">
    <property type="term" value="F:heme binding"/>
    <property type="evidence" value="ECO:0007669"/>
    <property type="project" value="InterPro"/>
</dbReference>
<dbReference type="InterPro" id="IPR002016">
    <property type="entry name" value="Haem_peroxidase"/>
</dbReference>
<dbReference type="GO" id="GO:0000272">
    <property type="term" value="P:polysaccharide catabolic process"/>
    <property type="evidence" value="ECO:0007669"/>
    <property type="project" value="UniProtKB-KW"/>
</dbReference>
<evidence type="ECO:0000256" key="15">
    <source>
        <dbReference type="ARBA" id="ARBA00047994"/>
    </source>
</evidence>
<dbReference type="FunFam" id="3.30.20.10:FF:000001">
    <property type="entry name" value="Endochitinase (Chitinase)"/>
    <property type="match status" value="1"/>
</dbReference>
<evidence type="ECO:0000313" key="17">
    <source>
        <dbReference type="EnsemblPlants" id="EMT31096"/>
    </source>
</evidence>
<dbReference type="GO" id="GO:0006979">
    <property type="term" value="P:response to oxidative stress"/>
    <property type="evidence" value="ECO:0007669"/>
    <property type="project" value="InterPro"/>
</dbReference>
<dbReference type="GO" id="GO:0016998">
    <property type="term" value="P:cell wall macromolecule catabolic process"/>
    <property type="evidence" value="ECO:0007669"/>
    <property type="project" value="InterPro"/>
</dbReference>
<reference evidence="17" key="1">
    <citation type="submission" date="2015-06" db="UniProtKB">
        <authorList>
            <consortium name="EnsemblPlants"/>
        </authorList>
    </citation>
    <scope>IDENTIFICATION</scope>
</reference>
<dbReference type="Gene3D" id="3.30.20.10">
    <property type="entry name" value="Endochitinase, domain 2"/>
    <property type="match status" value="1"/>
</dbReference>
<sequence>MGMVRAASFLLLLALLAAADARSQKGGETACDKGWECSGSRFCCNETITDYFKAYQFEELFAKRHSSLAHATGFWDYQAFITAAALFEPRGFGTTGGREMSMKEVAAFLGHVGAKTSCGYSLADGGSLAWGLCYNHEMSPSQSYCDDSNELYRCAEGVEYYGRGTLPVYWNYNYGIMGKGIKQDLLNHPELLEQNATLAFEAAIWRWMTPMKRKQPSAHDAFVGNWKPTKKDTLSKRYPGFGATMNILYGDAICGKGSIDNMNGIISHYQHYLDLMGVGAQHSGDNLDCADQIYGSMGGKKDITANIKYSQHLKIYCEFTAITSVGVQSHILTALQMDGYLPLKRLIQVPSLGTVSWEPHMDLDSQGTSNYYWHSNKASRKGMELTNIPHLSSSSSFFFSSCRSRRRTGKAVITALAAGSRCSADSACPEPIEQHNVDSLSVASGPANTQCYRRRGFAAVALLPFLLPHVDMASAADSYDGSIIQNGVRNVLTKVKAAGVLRLVFHDAGTFDISDKSGGMNGSIIYEADRPENAGLSKSLKILRKAKEGIDQVQQVSWADLIAVAGAEAVALCGGPEISIRLGRLDSSTADPTGKLPEETLDVVALKTSFGKKGFSTQEMVVLSGAHTIGGKGFGNPNAFDNAYFKVLLEKPRPTSSGMPIGLPTDWALTEDDECLRWIDIYAEDEDKFFADFRDAYTKLVNSGASWRTA</sequence>
<proteinExistence type="inferred from homology"/>
<accession>M8D454</accession>
<dbReference type="CDD" id="cd00314">
    <property type="entry name" value="plant_peroxidase_like"/>
    <property type="match status" value="1"/>
</dbReference>
<dbReference type="InterPro" id="IPR000726">
    <property type="entry name" value="Glyco_hydro_19_cat"/>
</dbReference>
<dbReference type="InterPro" id="IPR019794">
    <property type="entry name" value="Peroxidases_AS"/>
</dbReference>
<evidence type="ECO:0000256" key="7">
    <source>
        <dbReference type="ARBA" id="ARBA00022801"/>
    </source>
</evidence>
<dbReference type="FunFam" id="1.10.420.10:FF:000011">
    <property type="entry name" value="Adenylate/guanylate cyclase"/>
    <property type="match status" value="1"/>
</dbReference>
<dbReference type="CDD" id="cd00325">
    <property type="entry name" value="chitinase_GH19"/>
    <property type="match status" value="1"/>
</dbReference>
<comment type="catalytic activity">
    <reaction evidence="15">
        <text>L-ascorbate + H2O2 = L-dehydroascorbate + 2 H2O</text>
        <dbReference type="Rhea" id="RHEA:22996"/>
        <dbReference type="ChEBI" id="CHEBI:15377"/>
        <dbReference type="ChEBI" id="CHEBI:16240"/>
        <dbReference type="ChEBI" id="CHEBI:38290"/>
        <dbReference type="ChEBI" id="CHEBI:58539"/>
        <dbReference type="EC" id="1.11.1.11"/>
    </reaction>
</comment>
<dbReference type="PANTHER" id="PTHR22595:SF96">
    <property type="entry name" value="CHITINASE"/>
    <property type="match status" value="1"/>
</dbReference>
<dbReference type="PROSITE" id="PS50873">
    <property type="entry name" value="PEROXIDASE_4"/>
    <property type="match status" value="1"/>
</dbReference>
<dbReference type="AlphaFoldDB" id="M8D454"/>
<name>M8D454_AEGTA</name>
<feature type="domain" description="Plant heme peroxidase family profile" evidence="16">
    <location>
        <begin position="497"/>
        <end position="710"/>
    </location>
</feature>
<dbReference type="GO" id="GO:0008843">
    <property type="term" value="F:endochitinase activity"/>
    <property type="evidence" value="ECO:0007669"/>
    <property type="project" value="UniProtKB-EC"/>
</dbReference>
<evidence type="ECO:0000259" key="16">
    <source>
        <dbReference type="PROSITE" id="PS50873"/>
    </source>
</evidence>
<keyword evidence="8" id="KW-0106">Calcium</keyword>
<evidence type="ECO:0000256" key="6">
    <source>
        <dbReference type="ARBA" id="ARBA00022723"/>
    </source>
</evidence>
<evidence type="ECO:0000256" key="2">
    <source>
        <dbReference type="ARBA" id="ARBA00001970"/>
    </source>
</evidence>
<keyword evidence="4" id="KW-0575">Peroxidase</keyword>
<dbReference type="InterPro" id="IPR019793">
    <property type="entry name" value="Peroxidases_heam-ligand_BS"/>
</dbReference>
<keyword evidence="6" id="KW-0479">Metal-binding</keyword>
<evidence type="ECO:0000256" key="14">
    <source>
        <dbReference type="ARBA" id="ARBA00023326"/>
    </source>
</evidence>
<dbReference type="InterPro" id="IPR002207">
    <property type="entry name" value="Peroxidase_I"/>
</dbReference>
<keyword evidence="13" id="KW-0326">Glycosidase</keyword>
<keyword evidence="12" id="KW-0119">Carbohydrate metabolism</keyword>
<dbReference type="PRINTS" id="PR00459">
    <property type="entry name" value="ASPEROXIDASE"/>
</dbReference>
<dbReference type="Gene3D" id="1.10.420.10">
    <property type="entry name" value="Peroxidase, domain 2"/>
    <property type="match status" value="1"/>
</dbReference>
<evidence type="ECO:0000256" key="8">
    <source>
        <dbReference type="ARBA" id="ARBA00022837"/>
    </source>
</evidence>
<evidence type="ECO:0000256" key="5">
    <source>
        <dbReference type="ARBA" id="ARBA00022617"/>
    </source>
</evidence>
<comment type="similarity">
    <text evidence="3">Belongs to the peroxidase family. Ascorbate peroxidase subfamily.</text>
</comment>
<evidence type="ECO:0000256" key="12">
    <source>
        <dbReference type="ARBA" id="ARBA00023277"/>
    </source>
</evidence>
<dbReference type="Pfam" id="PF00141">
    <property type="entry name" value="peroxidase"/>
    <property type="match status" value="1"/>
</dbReference>
<keyword evidence="5" id="KW-0349">Heme</keyword>
<dbReference type="PRINTS" id="PR00458">
    <property type="entry name" value="PEROXIDASE"/>
</dbReference>
<keyword evidence="7" id="KW-0378">Hydrolase</keyword>
<dbReference type="Pfam" id="PF00182">
    <property type="entry name" value="Glyco_hydro_19"/>
    <property type="match status" value="1"/>
</dbReference>
<dbReference type="PROSITE" id="PS00436">
    <property type="entry name" value="PEROXIDASE_2"/>
    <property type="match status" value="1"/>
</dbReference>
<dbReference type="GO" id="GO:0006032">
    <property type="term" value="P:chitin catabolic process"/>
    <property type="evidence" value="ECO:0007669"/>
    <property type="project" value="InterPro"/>
</dbReference>
<evidence type="ECO:0000256" key="1">
    <source>
        <dbReference type="ARBA" id="ARBA00000822"/>
    </source>
</evidence>
<dbReference type="FunFam" id="1.10.520.10:FF:000011">
    <property type="entry name" value="L-ascorbate peroxidase"/>
    <property type="match status" value="1"/>
</dbReference>
<evidence type="ECO:0000256" key="9">
    <source>
        <dbReference type="ARBA" id="ARBA00022958"/>
    </source>
</evidence>
<dbReference type="InterPro" id="IPR010255">
    <property type="entry name" value="Haem_peroxidase_sf"/>
</dbReference>
<organism evidence="17">
    <name type="scientific">Aegilops tauschii</name>
    <name type="common">Tausch's goatgrass</name>
    <name type="synonym">Aegilops squarrosa</name>
    <dbReference type="NCBI Taxonomy" id="37682"/>
    <lineage>
        <taxon>Eukaryota</taxon>
        <taxon>Viridiplantae</taxon>
        <taxon>Streptophyta</taxon>
        <taxon>Embryophyta</taxon>
        <taxon>Tracheophyta</taxon>
        <taxon>Spermatophyta</taxon>
        <taxon>Magnoliopsida</taxon>
        <taxon>Liliopsida</taxon>
        <taxon>Poales</taxon>
        <taxon>Poaceae</taxon>
        <taxon>BOP clade</taxon>
        <taxon>Pooideae</taxon>
        <taxon>Triticodae</taxon>
        <taxon>Triticeae</taxon>
        <taxon>Triticinae</taxon>
        <taxon>Aegilops</taxon>
    </lineage>
</organism>
<keyword evidence="14" id="KW-0624">Polysaccharide degradation</keyword>
<keyword evidence="10" id="KW-0560">Oxidoreductase</keyword>
<evidence type="ECO:0000256" key="11">
    <source>
        <dbReference type="ARBA" id="ARBA00023004"/>
    </source>
</evidence>
<protein>
    <submittedName>
        <fullName evidence="17">Putative L-ascorbate peroxidase 6</fullName>
    </submittedName>
</protein>
<keyword evidence="11" id="KW-0408">Iron</keyword>
<evidence type="ECO:0000256" key="13">
    <source>
        <dbReference type="ARBA" id="ARBA00023295"/>
    </source>
</evidence>
<evidence type="ECO:0000256" key="4">
    <source>
        <dbReference type="ARBA" id="ARBA00022559"/>
    </source>
</evidence>
<dbReference type="Gene3D" id="1.10.530.10">
    <property type="match status" value="1"/>
</dbReference>
<dbReference type="EnsemblPlants" id="EMT31096">
    <property type="protein sequence ID" value="EMT31096"/>
    <property type="gene ID" value="F775_01406"/>
</dbReference>
<keyword evidence="9" id="KW-0630">Potassium</keyword>
<dbReference type="SUPFAM" id="SSF53955">
    <property type="entry name" value="Lysozyme-like"/>
    <property type="match status" value="1"/>
</dbReference>
<comment type="catalytic activity">
    <reaction evidence="1">
        <text>Random endo-hydrolysis of N-acetyl-beta-D-glucosaminide (1-&gt;4)-beta-linkages in chitin and chitodextrins.</text>
        <dbReference type="EC" id="3.2.1.14"/>
    </reaction>
</comment>